<dbReference type="STRING" id="299467.A0A443RXF8"/>
<feature type="domain" description="Integrase catalytic" evidence="1">
    <location>
        <begin position="1"/>
        <end position="139"/>
    </location>
</feature>
<name>A0A443RXF8_9ACAR</name>
<evidence type="ECO:0000313" key="2">
    <source>
        <dbReference type="EMBL" id="RWS19828.1"/>
    </source>
</evidence>
<dbReference type="PROSITE" id="PS50994">
    <property type="entry name" value="INTEGRASE"/>
    <property type="match status" value="1"/>
</dbReference>
<comment type="caution">
    <text evidence="2">The sequence shown here is derived from an EMBL/GenBank/DDBJ whole genome shotgun (WGS) entry which is preliminary data.</text>
</comment>
<dbReference type="EMBL" id="NCKV01022409">
    <property type="protein sequence ID" value="RWS19828.1"/>
    <property type="molecule type" value="Genomic_DNA"/>
</dbReference>
<evidence type="ECO:0000313" key="3">
    <source>
        <dbReference type="Proteomes" id="UP000288716"/>
    </source>
</evidence>
<reference evidence="2 3" key="1">
    <citation type="journal article" date="2018" name="Gigascience">
        <title>Genomes of trombidid mites reveal novel predicted allergens and laterally-transferred genes associated with secondary metabolism.</title>
        <authorList>
            <person name="Dong X."/>
            <person name="Chaisiri K."/>
            <person name="Xia D."/>
            <person name="Armstrong S.D."/>
            <person name="Fang Y."/>
            <person name="Donnelly M.J."/>
            <person name="Kadowaki T."/>
            <person name="McGarry J.W."/>
            <person name="Darby A.C."/>
            <person name="Makepeace B.L."/>
        </authorList>
    </citation>
    <scope>NUCLEOTIDE SEQUENCE [LARGE SCALE GENOMIC DNA]</scope>
    <source>
        <strain evidence="2">UoL-UT</strain>
    </source>
</reference>
<dbReference type="GO" id="GO:0003676">
    <property type="term" value="F:nucleic acid binding"/>
    <property type="evidence" value="ECO:0007669"/>
    <property type="project" value="InterPro"/>
</dbReference>
<dbReference type="InterPro" id="IPR050951">
    <property type="entry name" value="Retrovirus_Pol_polyprotein"/>
</dbReference>
<dbReference type="InterPro" id="IPR001584">
    <property type="entry name" value="Integrase_cat-core"/>
</dbReference>
<dbReference type="VEuPathDB" id="VectorBase:LDEU012212"/>
<dbReference type="FunFam" id="3.30.420.10:FF:000032">
    <property type="entry name" value="Retrovirus-related Pol polyprotein from transposon 297-like Protein"/>
    <property type="match status" value="1"/>
</dbReference>
<dbReference type="SUPFAM" id="SSF53098">
    <property type="entry name" value="Ribonuclease H-like"/>
    <property type="match status" value="1"/>
</dbReference>
<dbReference type="GO" id="GO:0015074">
    <property type="term" value="P:DNA integration"/>
    <property type="evidence" value="ECO:0007669"/>
    <property type="project" value="InterPro"/>
</dbReference>
<gene>
    <name evidence="2" type="ORF">B4U80_07080</name>
</gene>
<evidence type="ECO:0000259" key="1">
    <source>
        <dbReference type="PROSITE" id="PS50994"/>
    </source>
</evidence>
<organism evidence="2 3">
    <name type="scientific">Leptotrombidium deliense</name>
    <dbReference type="NCBI Taxonomy" id="299467"/>
    <lineage>
        <taxon>Eukaryota</taxon>
        <taxon>Metazoa</taxon>
        <taxon>Ecdysozoa</taxon>
        <taxon>Arthropoda</taxon>
        <taxon>Chelicerata</taxon>
        <taxon>Arachnida</taxon>
        <taxon>Acari</taxon>
        <taxon>Acariformes</taxon>
        <taxon>Trombidiformes</taxon>
        <taxon>Prostigmata</taxon>
        <taxon>Anystina</taxon>
        <taxon>Parasitengona</taxon>
        <taxon>Trombiculoidea</taxon>
        <taxon>Trombiculidae</taxon>
        <taxon>Leptotrombidium</taxon>
    </lineage>
</organism>
<dbReference type="PANTHER" id="PTHR37984">
    <property type="entry name" value="PROTEIN CBG26694"/>
    <property type="match status" value="1"/>
</dbReference>
<protein>
    <submittedName>
        <fullName evidence="2">Gag-pol fusion protein-like protein</fullName>
    </submittedName>
</protein>
<dbReference type="OrthoDB" id="6516679at2759"/>
<dbReference type="InterPro" id="IPR036397">
    <property type="entry name" value="RNaseH_sf"/>
</dbReference>
<dbReference type="InterPro" id="IPR012337">
    <property type="entry name" value="RNaseH-like_sf"/>
</dbReference>
<dbReference type="Gene3D" id="3.30.420.10">
    <property type="entry name" value="Ribonuclease H-like superfamily/Ribonuclease H"/>
    <property type="match status" value="1"/>
</dbReference>
<accession>A0A443RXF8</accession>
<proteinExistence type="predicted"/>
<dbReference type="Proteomes" id="UP000288716">
    <property type="component" value="Unassembled WGS sequence"/>
</dbReference>
<sequence length="178" mass="20338">MGNKYIIVATDYLTKWVECRATPTCKSWEVSKFLIEQVFCCHGCPAKILSDRGTPFLSNIAKDVYEMMSTKHVKTTSYHPQTNGLTERWNREICNMISMYVSKDQTDWDVALPMLALAYVSSVHSTTGFTPFYLLYGREAWLPIHHVLKIPGLGVENAYQYHSNMLEALPKSSQDCKN</sequence>
<keyword evidence="3" id="KW-1185">Reference proteome</keyword>
<dbReference type="AlphaFoldDB" id="A0A443RXF8"/>
<dbReference type="PANTHER" id="PTHR37984:SF5">
    <property type="entry name" value="PROTEIN NYNRIN-LIKE"/>
    <property type="match status" value="1"/>
</dbReference>